<evidence type="ECO:0000256" key="12">
    <source>
        <dbReference type="ARBA" id="ARBA00023295"/>
    </source>
</evidence>
<dbReference type="InterPro" id="IPR017853">
    <property type="entry name" value="GH"/>
</dbReference>
<dbReference type="GO" id="GO:0030245">
    <property type="term" value="P:cellulose catabolic process"/>
    <property type="evidence" value="ECO:0007669"/>
    <property type="project" value="UniProtKB-KW"/>
</dbReference>
<dbReference type="Gene3D" id="2.60.40.10">
    <property type="entry name" value="Immunoglobulins"/>
    <property type="match status" value="1"/>
</dbReference>
<evidence type="ECO:0000256" key="17">
    <source>
        <dbReference type="ARBA" id="ARBA00041601"/>
    </source>
</evidence>
<feature type="domain" description="Fibronectin type III-like" evidence="19">
    <location>
        <begin position="679"/>
        <end position="748"/>
    </location>
</feature>
<dbReference type="Proteomes" id="UP000316270">
    <property type="component" value="Chromosome 1"/>
</dbReference>
<protein>
    <recommendedName>
        <fullName evidence="15">Probable beta-glucosidase G</fullName>
        <ecNumber evidence="5">3.2.1.21</ecNumber>
    </recommendedName>
    <alternativeName>
        <fullName evidence="16">Beta-D-glucoside glucohydrolase G</fullName>
    </alternativeName>
    <alternativeName>
        <fullName evidence="17">Cellobiase G</fullName>
    </alternativeName>
    <alternativeName>
        <fullName evidence="18">Gentiobiase G</fullName>
    </alternativeName>
</protein>
<accession>A0A517KWM3</accession>
<evidence type="ECO:0000256" key="6">
    <source>
        <dbReference type="ARBA" id="ARBA00022525"/>
    </source>
</evidence>
<name>A0A517KWM3_9PEZI</name>
<organism evidence="20 21">
    <name type="scientific">Venturia effusa</name>
    <dbReference type="NCBI Taxonomy" id="50376"/>
    <lineage>
        <taxon>Eukaryota</taxon>
        <taxon>Fungi</taxon>
        <taxon>Dikarya</taxon>
        <taxon>Ascomycota</taxon>
        <taxon>Pezizomycotina</taxon>
        <taxon>Dothideomycetes</taxon>
        <taxon>Pleosporomycetidae</taxon>
        <taxon>Venturiales</taxon>
        <taxon>Venturiaceae</taxon>
        <taxon>Venturia</taxon>
    </lineage>
</organism>
<evidence type="ECO:0000256" key="1">
    <source>
        <dbReference type="ARBA" id="ARBA00000448"/>
    </source>
</evidence>
<dbReference type="Pfam" id="PF14310">
    <property type="entry name" value="Fn3-like"/>
    <property type="match status" value="1"/>
</dbReference>
<evidence type="ECO:0000256" key="11">
    <source>
        <dbReference type="ARBA" id="ARBA00023277"/>
    </source>
</evidence>
<dbReference type="EC" id="3.2.1.21" evidence="5"/>
<proteinExistence type="inferred from homology"/>
<evidence type="ECO:0000313" key="20">
    <source>
        <dbReference type="EMBL" id="QDS67779.1"/>
    </source>
</evidence>
<dbReference type="Gene3D" id="3.20.20.300">
    <property type="entry name" value="Glycoside hydrolase, family 3, N-terminal domain"/>
    <property type="match status" value="1"/>
</dbReference>
<dbReference type="PRINTS" id="PR00133">
    <property type="entry name" value="GLHYDRLASE3"/>
</dbReference>
<evidence type="ECO:0000256" key="15">
    <source>
        <dbReference type="ARBA" id="ARBA00039579"/>
    </source>
</evidence>
<dbReference type="GO" id="GO:0005576">
    <property type="term" value="C:extracellular region"/>
    <property type="evidence" value="ECO:0007669"/>
    <property type="project" value="UniProtKB-SubCell"/>
</dbReference>
<evidence type="ECO:0000256" key="8">
    <source>
        <dbReference type="ARBA" id="ARBA00022801"/>
    </source>
</evidence>
<dbReference type="InterPro" id="IPR036881">
    <property type="entry name" value="Glyco_hydro_3_C_sf"/>
</dbReference>
<evidence type="ECO:0000313" key="21">
    <source>
        <dbReference type="Proteomes" id="UP000316270"/>
    </source>
</evidence>
<dbReference type="InterPro" id="IPR013783">
    <property type="entry name" value="Ig-like_fold"/>
</dbReference>
<dbReference type="GO" id="GO:0008422">
    <property type="term" value="F:beta-glucosidase activity"/>
    <property type="evidence" value="ECO:0007669"/>
    <property type="project" value="UniProtKB-EC"/>
</dbReference>
<dbReference type="FunFam" id="3.20.20.300:FF:000002">
    <property type="entry name" value="Probable beta-glucosidase"/>
    <property type="match status" value="1"/>
</dbReference>
<keyword evidence="7" id="KW-0732">Signal</keyword>
<keyword evidence="8" id="KW-0378">Hydrolase</keyword>
<evidence type="ECO:0000259" key="19">
    <source>
        <dbReference type="SMART" id="SM01217"/>
    </source>
</evidence>
<comment type="function">
    <text evidence="14">Beta-glucosidases are one of a number of cellulolytic enzymes involved in the degradation of cellulosic biomass. Catalyzes the last step releasing glucose from the inhibitory cellobiose.</text>
</comment>
<dbReference type="OrthoDB" id="416222at2759"/>
<sequence>MVGWYGIGTLSQNISWAAAGDKADAFIAQLNMTEKINMVTGSSSLVCEGYIEPIERLGFQGLCLMDGPAAVHFADSVSVFPSGMTTAASWDKDLILARGQALGAEFRGKGFPIALVAVAGPIGKHPLGGRNWEGSGPDPYLVGIASQLTVEGVQQNGVQATIKHYIGNEQETQRMPGNGSESISSNIDDRTMHELYLWPFANAVKAGSATVMCSYNRVNNTYACENENLLNNILKKELGFQGYVMSDWFATHSTAPSINAGLDMNMPGPLDVASSVFGGLTPNATGPSPTYFGSNITTAIDQGLVNTTRLDEMIHRILTPYFYLGQDQDFPTIDPSTPYAFVNVIGYTPRQLGLPESNVQPRDVRGNHSALIRELGAAGTVLLKNTNNALPLKNISYIGVFGSDASDPTQGSAGGLLLPQAEKVIGTLFIGGGSGSGRATSLVSPLQAIRDQALADGARIQYILDNDVITQVYPTPDVCLVFLSTFASEGLDRDSFELDWNSTTVVETVAGYCPNTVVVTHSAGVNTMPWAENPNVTAILAAHYPGQETGLSIVDILYGRVNPSGHLPYTIPRNESDYDNPVIMAPNADGQWEDNYSEQQLVDYRMFDAKNITPLYEFGYGLSYTTFAMDGDLTISKANASIEAQPSQPIAPGGHADLWETVLTVTTSVSNTGTVAGATVPQLYLSFPAATDSPPKVLRGFEKVNLEPGETQTVTFPLMRRDVSNWNVVEQQWEIPAGEMMILVGFSSRDLPLSGAVTLL</sequence>
<keyword evidence="11" id="KW-0119">Carbohydrate metabolism</keyword>
<keyword evidence="10" id="KW-0325">Glycoprotein</keyword>
<evidence type="ECO:0000256" key="7">
    <source>
        <dbReference type="ARBA" id="ARBA00022729"/>
    </source>
</evidence>
<dbReference type="InterPro" id="IPR002772">
    <property type="entry name" value="Glyco_hydro_3_C"/>
</dbReference>
<keyword evidence="12" id="KW-0326">Glycosidase</keyword>
<evidence type="ECO:0000256" key="13">
    <source>
        <dbReference type="ARBA" id="ARBA00023326"/>
    </source>
</evidence>
<dbReference type="Pfam" id="PF00933">
    <property type="entry name" value="Glyco_hydro_3"/>
    <property type="match status" value="1"/>
</dbReference>
<dbReference type="InterPro" id="IPR001764">
    <property type="entry name" value="Glyco_hydro_3_N"/>
</dbReference>
<dbReference type="STRING" id="50376.A0A517KWM3"/>
<evidence type="ECO:0000256" key="16">
    <source>
        <dbReference type="ARBA" id="ARBA00041276"/>
    </source>
</evidence>
<keyword evidence="13" id="KW-0624">Polysaccharide degradation</keyword>
<dbReference type="Pfam" id="PF01915">
    <property type="entry name" value="Glyco_hydro_3_C"/>
    <property type="match status" value="1"/>
</dbReference>
<dbReference type="InterPro" id="IPR026891">
    <property type="entry name" value="Fn3-like"/>
</dbReference>
<keyword evidence="6" id="KW-0964">Secreted</keyword>
<keyword evidence="9" id="KW-0136">Cellulose degradation</keyword>
<dbReference type="PANTHER" id="PTHR42715:SF12">
    <property type="entry name" value="BETA-GLUCOSIDASE G-RELATED"/>
    <property type="match status" value="1"/>
</dbReference>
<gene>
    <name evidence="20" type="ORF">FKW77_006532</name>
</gene>
<keyword evidence="21" id="KW-1185">Reference proteome</keyword>
<dbReference type="FunFam" id="2.60.40.10:FF:000757">
    <property type="entry name" value="Beta-glucosidase G"/>
    <property type="match status" value="1"/>
</dbReference>
<evidence type="ECO:0000256" key="9">
    <source>
        <dbReference type="ARBA" id="ARBA00023001"/>
    </source>
</evidence>
<evidence type="ECO:0000256" key="10">
    <source>
        <dbReference type="ARBA" id="ARBA00023180"/>
    </source>
</evidence>
<dbReference type="EMBL" id="CP042185">
    <property type="protein sequence ID" value="QDS67779.1"/>
    <property type="molecule type" value="Genomic_DNA"/>
</dbReference>
<evidence type="ECO:0000256" key="4">
    <source>
        <dbReference type="ARBA" id="ARBA00005336"/>
    </source>
</evidence>
<dbReference type="InterPro" id="IPR050288">
    <property type="entry name" value="Cellulose_deg_GH3"/>
</dbReference>
<dbReference type="Gene3D" id="3.40.50.1700">
    <property type="entry name" value="Glycoside hydrolase family 3 C-terminal domain"/>
    <property type="match status" value="1"/>
</dbReference>
<evidence type="ECO:0000256" key="2">
    <source>
        <dbReference type="ARBA" id="ARBA00004613"/>
    </source>
</evidence>
<comment type="subcellular location">
    <subcellularLocation>
        <location evidence="2">Secreted</location>
    </subcellularLocation>
</comment>
<evidence type="ECO:0000256" key="5">
    <source>
        <dbReference type="ARBA" id="ARBA00012744"/>
    </source>
</evidence>
<comment type="pathway">
    <text evidence="3">Glycan metabolism; cellulose degradation.</text>
</comment>
<comment type="similarity">
    <text evidence="4">Belongs to the glycosyl hydrolase 3 family.</text>
</comment>
<dbReference type="PANTHER" id="PTHR42715">
    <property type="entry name" value="BETA-GLUCOSIDASE"/>
    <property type="match status" value="1"/>
</dbReference>
<reference evidence="20 21" key="1">
    <citation type="submission" date="2019-07" db="EMBL/GenBank/DDBJ databases">
        <title>Finished genome of Venturia effusa.</title>
        <authorList>
            <person name="Young C.A."/>
            <person name="Cox M.P."/>
            <person name="Ganley A.R.D."/>
            <person name="David W.J."/>
        </authorList>
    </citation>
    <scope>NUCLEOTIDE SEQUENCE [LARGE SCALE GENOMIC DNA]</scope>
    <source>
        <strain evidence="21">albino</strain>
    </source>
</reference>
<dbReference type="SMART" id="SM01217">
    <property type="entry name" value="Fn3_like"/>
    <property type="match status" value="1"/>
</dbReference>
<comment type="catalytic activity">
    <reaction evidence="1">
        <text>Hydrolysis of terminal, non-reducing beta-D-glucosyl residues with release of beta-D-glucose.</text>
        <dbReference type="EC" id="3.2.1.21"/>
    </reaction>
</comment>
<evidence type="ECO:0000256" key="18">
    <source>
        <dbReference type="ARBA" id="ARBA00041808"/>
    </source>
</evidence>
<evidence type="ECO:0000256" key="14">
    <source>
        <dbReference type="ARBA" id="ARBA00024983"/>
    </source>
</evidence>
<evidence type="ECO:0000256" key="3">
    <source>
        <dbReference type="ARBA" id="ARBA00004987"/>
    </source>
</evidence>
<dbReference type="SUPFAM" id="SSF52279">
    <property type="entry name" value="Beta-D-glucan exohydrolase, C-terminal domain"/>
    <property type="match status" value="1"/>
</dbReference>
<dbReference type="InterPro" id="IPR036962">
    <property type="entry name" value="Glyco_hydro_3_N_sf"/>
</dbReference>
<dbReference type="SUPFAM" id="SSF51445">
    <property type="entry name" value="(Trans)glycosidases"/>
    <property type="match status" value="1"/>
</dbReference>
<dbReference type="AlphaFoldDB" id="A0A517KWM3"/>